<dbReference type="PANTHER" id="PTHR43638">
    <property type="entry name" value="OXIDOREDUCTASE, ALDO/KETO REDUCTASE FAMILY PROTEIN"/>
    <property type="match status" value="1"/>
</dbReference>
<protein>
    <submittedName>
        <fullName evidence="2">Aldo/keto reductase</fullName>
    </submittedName>
</protein>
<gene>
    <name evidence="2" type="ORF">ACFQ3J_08375</name>
</gene>
<dbReference type="EMBL" id="JBHTKX010000001">
    <property type="protein sequence ID" value="MFD1128185.1"/>
    <property type="molecule type" value="Genomic_DNA"/>
</dbReference>
<dbReference type="RefSeq" id="WP_285850187.1">
    <property type="nucleotide sequence ID" value="NZ_JBHTKX010000001.1"/>
</dbReference>
<dbReference type="InterPro" id="IPR020471">
    <property type="entry name" value="AKR"/>
</dbReference>
<name>A0ABW3PRV0_9BACL</name>
<accession>A0ABW3PRV0</accession>
<keyword evidence="3" id="KW-1185">Reference proteome</keyword>
<dbReference type="Proteomes" id="UP001597169">
    <property type="component" value="Unassembled WGS sequence"/>
</dbReference>
<reference evidence="3" key="1">
    <citation type="journal article" date="2019" name="Int. J. Syst. Evol. Microbiol.">
        <title>The Global Catalogue of Microorganisms (GCM) 10K type strain sequencing project: providing services to taxonomists for standard genome sequencing and annotation.</title>
        <authorList>
            <consortium name="The Broad Institute Genomics Platform"/>
            <consortium name="The Broad Institute Genome Sequencing Center for Infectious Disease"/>
            <person name="Wu L."/>
            <person name="Ma J."/>
        </authorList>
    </citation>
    <scope>NUCLEOTIDE SEQUENCE [LARGE SCALE GENOMIC DNA]</scope>
    <source>
        <strain evidence="3">CCUG 53519</strain>
    </source>
</reference>
<dbReference type="InterPro" id="IPR036812">
    <property type="entry name" value="NAD(P)_OxRdtase_dom_sf"/>
</dbReference>
<sequence>MMIKRNTIKLADGTVLPAIGQGTWHMGDDPSVRNEEIAALRLGVELGMHVIDTAEMYGEGLAESLVGEAVQGIREEVFLVSKVYPHNAGRNRIITRCEQSLRRLKTDYLDLYLLHWRGDVPLAETVEGMEKLVQDGKIARWGVSNLDTDDMEELLSISKGSNCAVNQVLYHLGSRGIEVDLMPWQTERQIPIMAYSPLAQGGTLRREIIGNGTVQAVAEKHRITPLQLMLAWSIRNGQVLAIPKSSKEEHVKQNAAAYEAQLTEEDLKDLDSAFPKPDHKVPLEMI</sequence>
<proteinExistence type="predicted"/>
<organism evidence="2 3">
    <name type="scientific">Paenibacillus provencensis</name>
    <dbReference type="NCBI Taxonomy" id="441151"/>
    <lineage>
        <taxon>Bacteria</taxon>
        <taxon>Bacillati</taxon>
        <taxon>Bacillota</taxon>
        <taxon>Bacilli</taxon>
        <taxon>Bacillales</taxon>
        <taxon>Paenibacillaceae</taxon>
        <taxon>Paenibacillus</taxon>
    </lineage>
</organism>
<evidence type="ECO:0000259" key="1">
    <source>
        <dbReference type="Pfam" id="PF00248"/>
    </source>
</evidence>
<evidence type="ECO:0000313" key="3">
    <source>
        <dbReference type="Proteomes" id="UP001597169"/>
    </source>
</evidence>
<dbReference type="PIRSF" id="PIRSF000097">
    <property type="entry name" value="AKR"/>
    <property type="match status" value="1"/>
</dbReference>
<evidence type="ECO:0000313" key="2">
    <source>
        <dbReference type="EMBL" id="MFD1128185.1"/>
    </source>
</evidence>
<dbReference type="InterPro" id="IPR023210">
    <property type="entry name" value="NADP_OxRdtase_dom"/>
</dbReference>
<dbReference type="CDD" id="cd19138">
    <property type="entry name" value="AKR_YeaE"/>
    <property type="match status" value="1"/>
</dbReference>
<comment type="caution">
    <text evidence="2">The sequence shown here is derived from an EMBL/GenBank/DDBJ whole genome shotgun (WGS) entry which is preliminary data.</text>
</comment>
<feature type="domain" description="NADP-dependent oxidoreductase" evidence="1">
    <location>
        <begin position="19"/>
        <end position="273"/>
    </location>
</feature>
<dbReference type="PRINTS" id="PR00069">
    <property type="entry name" value="ALDKETRDTASE"/>
</dbReference>
<dbReference type="Pfam" id="PF00248">
    <property type="entry name" value="Aldo_ket_red"/>
    <property type="match status" value="1"/>
</dbReference>
<dbReference type="PANTHER" id="PTHR43638:SF3">
    <property type="entry name" value="ALDEHYDE REDUCTASE"/>
    <property type="match status" value="1"/>
</dbReference>
<dbReference type="Gene3D" id="3.20.20.100">
    <property type="entry name" value="NADP-dependent oxidoreductase domain"/>
    <property type="match status" value="1"/>
</dbReference>
<dbReference type="SUPFAM" id="SSF51430">
    <property type="entry name" value="NAD(P)-linked oxidoreductase"/>
    <property type="match status" value="1"/>
</dbReference>